<dbReference type="PROSITE" id="PS51257">
    <property type="entry name" value="PROKAR_LIPOPROTEIN"/>
    <property type="match status" value="1"/>
</dbReference>
<name>A0A6B3R1Z4_9FLAO</name>
<dbReference type="AlphaFoldDB" id="A0A6B3R1Z4"/>
<evidence type="ECO:0000256" key="1">
    <source>
        <dbReference type="SAM" id="MobiDB-lite"/>
    </source>
</evidence>
<dbReference type="RefSeq" id="WP_164004202.1">
    <property type="nucleotide sequence ID" value="NZ_JAAIKD010000002.1"/>
</dbReference>
<dbReference type="EMBL" id="JAAIKD010000002">
    <property type="protein sequence ID" value="NEV93490.1"/>
    <property type="molecule type" value="Genomic_DNA"/>
</dbReference>
<evidence type="ECO:0008006" key="5">
    <source>
        <dbReference type="Google" id="ProtNLM"/>
    </source>
</evidence>
<evidence type="ECO:0000313" key="4">
    <source>
        <dbReference type="Proteomes" id="UP000478505"/>
    </source>
</evidence>
<evidence type="ECO:0000313" key="3">
    <source>
        <dbReference type="EMBL" id="NEV93490.1"/>
    </source>
</evidence>
<sequence length="140" mass="15491">MTNKMITLLSVFAVFFITSCATRVDFPNSETVPGAEVSAKIKMDNNNNYKIDLTAVNLASPDRLEPPREMYVVWIETSRGTKNLGQLNISSGLFSEVKKGTLTTTTAFKPERIVITAERTSSNNEPSSYVVTSSKNFELD</sequence>
<feature type="region of interest" description="Disordered" evidence="1">
    <location>
        <begin position="119"/>
        <end position="140"/>
    </location>
</feature>
<proteinExistence type="predicted"/>
<feature type="chain" id="PRO_5025373267" description="Lipoprotein" evidence="2">
    <location>
        <begin position="24"/>
        <end position="140"/>
    </location>
</feature>
<organism evidence="3 4">
    <name type="scientific">Psychroflexus aurantiacus</name>
    <dbReference type="NCBI Taxonomy" id="2709310"/>
    <lineage>
        <taxon>Bacteria</taxon>
        <taxon>Pseudomonadati</taxon>
        <taxon>Bacteroidota</taxon>
        <taxon>Flavobacteriia</taxon>
        <taxon>Flavobacteriales</taxon>
        <taxon>Flavobacteriaceae</taxon>
        <taxon>Psychroflexus</taxon>
    </lineage>
</organism>
<keyword evidence="2" id="KW-0732">Signal</keyword>
<reference evidence="3 4" key="1">
    <citation type="submission" date="2020-02" db="EMBL/GenBank/DDBJ databases">
        <title>Flavobacteriaceae Psychroflexus bacterium YR1-1, complete genome.</title>
        <authorList>
            <person name="Li Y."/>
            <person name="Wu S."/>
        </authorList>
    </citation>
    <scope>NUCLEOTIDE SEQUENCE [LARGE SCALE GENOMIC DNA]</scope>
    <source>
        <strain evidence="3 4">YR1-1</strain>
    </source>
</reference>
<feature type="signal peptide" evidence="2">
    <location>
        <begin position="1"/>
        <end position="23"/>
    </location>
</feature>
<dbReference type="Proteomes" id="UP000478505">
    <property type="component" value="Unassembled WGS sequence"/>
</dbReference>
<keyword evidence="4" id="KW-1185">Reference proteome</keyword>
<comment type="caution">
    <text evidence="3">The sequence shown here is derived from an EMBL/GenBank/DDBJ whole genome shotgun (WGS) entry which is preliminary data.</text>
</comment>
<evidence type="ECO:0000256" key="2">
    <source>
        <dbReference type="SAM" id="SignalP"/>
    </source>
</evidence>
<accession>A0A6B3R1Z4</accession>
<protein>
    <recommendedName>
        <fullName evidence="5">Lipoprotein</fullName>
    </recommendedName>
</protein>
<gene>
    <name evidence="3" type="ORF">G3567_04910</name>
</gene>